<evidence type="ECO:0000313" key="4">
    <source>
        <dbReference type="Proteomes" id="UP000494206"/>
    </source>
</evidence>
<organism evidence="3 4">
    <name type="scientific">Caenorhabditis bovis</name>
    <dbReference type="NCBI Taxonomy" id="2654633"/>
    <lineage>
        <taxon>Eukaryota</taxon>
        <taxon>Metazoa</taxon>
        <taxon>Ecdysozoa</taxon>
        <taxon>Nematoda</taxon>
        <taxon>Chromadorea</taxon>
        <taxon>Rhabditida</taxon>
        <taxon>Rhabditina</taxon>
        <taxon>Rhabditomorpha</taxon>
        <taxon>Rhabditoidea</taxon>
        <taxon>Rhabditidae</taxon>
        <taxon>Peloderinae</taxon>
        <taxon>Caenorhabditis</taxon>
    </lineage>
</organism>
<gene>
    <name evidence="3" type="ORF">CBOVIS_LOCUS177</name>
</gene>
<keyword evidence="2" id="KW-0472">Membrane</keyword>
<feature type="region of interest" description="Disordered" evidence="1">
    <location>
        <begin position="357"/>
        <end position="385"/>
    </location>
</feature>
<evidence type="ECO:0000313" key="3">
    <source>
        <dbReference type="EMBL" id="CAB3396655.1"/>
    </source>
</evidence>
<comment type="caution">
    <text evidence="3">The sequence shown here is derived from an EMBL/GenBank/DDBJ whole genome shotgun (WGS) entry which is preliminary data.</text>
</comment>
<proteinExistence type="predicted"/>
<feature type="transmembrane region" description="Helical" evidence="2">
    <location>
        <begin position="293"/>
        <end position="315"/>
    </location>
</feature>
<feature type="transmembrane region" description="Helical" evidence="2">
    <location>
        <begin position="157"/>
        <end position="178"/>
    </location>
</feature>
<sequence>MKLESDFDPIPGLPLLTDLFCNVTKVKRKKVIDCKFPDILYTKKMIYGGLPAIGIGLSEIMIILALIFISIKMKNDISKQFLTALVIPLGFSALFKVLMGIYGTLLGPYGYLFVTIQHLYGFTYTSGVLTAAMGSVFFLAGLICVARSRSTFDNGQAWISFNSILFASCLISGSYHFISQKWNQLPAAAIFFYLVIATIAIVVLLITTLIILLACKKPYTQSANDAPNVANARDHLGWGALFVLILNIPAWFEIFYKSVEMFTPFLWGGPAHKKKFYRAQRIELLTYDIVQIAFTQVMLIAFFLNASSRVALIAWKNHQFMKKDNKKVFIASQKAPLLMNNGEKNEKEPLDDIPSSNAIAPSPSAPATSIQMPPNLGMQINQPPPPPQYAGINFAPGMVQFPQNMQTTIVYTPPNMATNGVIVEELK</sequence>
<feature type="transmembrane region" description="Helical" evidence="2">
    <location>
        <begin position="45"/>
        <end position="69"/>
    </location>
</feature>
<name>A0A8S1E5B5_9PELO</name>
<keyword evidence="2" id="KW-1133">Transmembrane helix</keyword>
<accession>A0A8S1E5B5</accession>
<keyword evidence="2" id="KW-0812">Transmembrane</keyword>
<evidence type="ECO:0000256" key="2">
    <source>
        <dbReference type="SAM" id="Phobius"/>
    </source>
</evidence>
<feature type="compositionally biased region" description="Low complexity" evidence="1">
    <location>
        <begin position="357"/>
        <end position="370"/>
    </location>
</feature>
<dbReference type="OrthoDB" id="5835026at2759"/>
<protein>
    <submittedName>
        <fullName evidence="3">Uncharacterized protein</fullName>
    </submittedName>
</protein>
<feature type="transmembrane region" description="Helical" evidence="2">
    <location>
        <begin position="236"/>
        <end position="256"/>
    </location>
</feature>
<feature type="transmembrane region" description="Helical" evidence="2">
    <location>
        <begin position="190"/>
        <end position="215"/>
    </location>
</feature>
<keyword evidence="4" id="KW-1185">Reference proteome</keyword>
<dbReference type="AlphaFoldDB" id="A0A8S1E5B5"/>
<feature type="transmembrane region" description="Helical" evidence="2">
    <location>
        <begin position="122"/>
        <end position="145"/>
    </location>
</feature>
<dbReference type="EMBL" id="CADEPM010000001">
    <property type="protein sequence ID" value="CAB3396655.1"/>
    <property type="molecule type" value="Genomic_DNA"/>
</dbReference>
<feature type="transmembrane region" description="Helical" evidence="2">
    <location>
        <begin position="81"/>
        <end position="102"/>
    </location>
</feature>
<dbReference type="Proteomes" id="UP000494206">
    <property type="component" value="Unassembled WGS sequence"/>
</dbReference>
<evidence type="ECO:0000256" key="1">
    <source>
        <dbReference type="SAM" id="MobiDB-lite"/>
    </source>
</evidence>
<reference evidence="3 4" key="1">
    <citation type="submission" date="2020-04" db="EMBL/GenBank/DDBJ databases">
        <authorList>
            <person name="Laetsch R D."/>
            <person name="Stevens L."/>
            <person name="Kumar S."/>
            <person name="Blaxter L. M."/>
        </authorList>
    </citation>
    <scope>NUCLEOTIDE SEQUENCE [LARGE SCALE GENOMIC DNA]</scope>
</reference>